<dbReference type="RefSeq" id="WP_216414628.1">
    <property type="nucleotide sequence ID" value="NZ_JAHLQK010000001.1"/>
</dbReference>
<protein>
    <submittedName>
        <fullName evidence="4">Iron-containing alcohol dehydrogenase</fullName>
        <ecNumber evidence="4">1.1.1.1</ecNumber>
    </submittedName>
</protein>
<dbReference type="PANTHER" id="PTHR11496:SF103">
    <property type="entry name" value="DEHYDROGENASE, PUTATIVE-RELATED"/>
    <property type="match status" value="1"/>
</dbReference>
<gene>
    <name evidence="4" type="ORF">KQI88_01675</name>
</gene>
<dbReference type="GO" id="GO:0004022">
    <property type="term" value="F:alcohol dehydrogenase (NAD+) activity"/>
    <property type="evidence" value="ECO:0007669"/>
    <property type="project" value="UniProtKB-EC"/>
</dbReference>
<feature type="domain" description="Alcohol dehydrogenase iron-type/glycerol dehydrogenase GldA" evidence="2">
    <location>
        <begin position="8"/>
        <end position="173"/>
    </location>
</feature>
<accession>A0ABS6FY21</accession>
<name>A0ABS6FY21_9FIRM</name>
<dbReference type="EMBL" id="JAHLQK010000001">
    <property type="protein sequence ID" value="MBU5675125.1"/>
    <property type="molecule type" value="Genomic_DNA"/>
</dbReference>
<keyword evidence="1 4" id="KW-0560">Oxidoreductase</keyword>
<dbReference type="PANTHER" id="PTHR11496">
    <property type="entry name" value="ALCOHOL DEHYDROGENASE"/>
    <property type="match status" value="1"/>
</dbReference>
<evidence type="ECO:0000313" key="4">
    <source>
        <dbReference type="EMBL" id="MBU5675125.1"/>
    </source>
</evidence>
<proteinExistence type="predicted"/>
<dbReference type="EC" id="1.1.1.1" evidence="4"/>
<sequence length="363" mass="39950">MKFNYFMPTEIYFGRGAIENNKDAMIKLGSKALIVTGKSSSKQNGSLKQVISALETLNIEYAIFDDVEENPSLETIEIAASLGKKLEVDFIIGIGGGSPLDASKAVALFIKNPQINKNNVFTSEKLQSIPVVAVPTTSGTGSEVTPYSIVTVHNEKTKKNLGQSIFPAIAYVDSSYTDNAPYAITVNTSVDAFTHLVESYLNRNATILSDTYAEKGFEIFKFCFESLIKKELTEEFREKVMFASLLGGIAIAQSGTSLPHGMGYALTYYKNLPHGLANGVLTVEYLKSFKNKDKIIKMLNILGIGDLEDLKGIFNSLFQVDIKLSPQDVTEYASNFAQNKSKLKNHPEEVSIKVIEDIYRNSL</sequence>
<dbReference type="Proteomes" id="UP000779508">
    <property type="component" value="Unassembled WGS sequence"/>
</dbReference>
<comment type="caution">
    <text evidence="4">The sequence shown here is derived from an EMBL/GenBank/DDBJ whole genome shotgun (WGS) entry which is preliminary data.</text>
</comment>
<evidence type="ECO:0000313" key="5">
    <source>
        <dbReference type="Proteomes" id="UP000779508"/>
    </source>
</evidence>
<dbReference type="Pfam" id="PF25137">
    <property type="entry name" value="ADH_Fe_C"/>
    <property type="match status" value="1"/>
</dbReference>
<dbReference type="Pfam" id="PF00465">
    <property type="entry name" value="Fe-ADH"/>
    <property type="match status" value="1"/>
</dbReference>
<evidence type="ECO:0000256" key="1">
    <source>
        <dbReference type="ARBA" id="ARBA00023002"/>
    </source>
</evidence>
<dbReference type="InterPro" id="IPR039697">
    <property type="entry name" value="Alcohol_dehydrogenase_Fe"/>
</dbReference>
<keyword evidence="5" id="KW-1185">Reference proteome</keyword>
<evidence type="ECO:0000259" key="2">
    <source>
        <dbReference type="Pfam" id="PF00465"/>
    </source>
</evidence>
<organism evidence="4 5">
    <name type="scientific">Alkaliphilus flagellatus</name>
    <dbReference type="NCBI Taxonomy" id="2841507"/>
    <lineage>
        <taxon>Bacteria</taxon>
        <taxon>Bacillati</taxon>
        <taxon>Bacillota</taxon>
        <taxon>Clostridia</taxon>
        <taxon>Peptostreptococcales</taxon>
        <taxon>Natronincolaceae</taxon>
        <taxon>Alkaliphilus</taxon>
    </lineage>
</organism>
<dbReference type="CDD" id="cd08181">
    <property type="entry name" value="PPD-like"/>
    <property type="match status" value="1"/>
</dbReference>
<evidence type="ECO:0000259" key="3">
    <source>
        <dbReference type="Pfam" id="PF25137"/>
    </source>
</evidence>
<reference evidence="4 5" key="1">
    <citation type="submission" date="2021-06" db="EMBL/GenBank/DDBJ databases">
        <authorList>
            <person name="Sun Q."/>
            <person name="Li D."/>
        </authorList>
    </citation>
    <scope>NUCLEOTIDE SEQUENCE [LARGE SCALE GENOMIC DNA]</scope>
    <source>
        <strain evidence="4 5">MSJ-5</strain>
    </source>
</reference>
<feature type="domain" description="Fe-containing alcohol dehydrogenase-like C-terminal" evidence="3">
    <location>
        <begin position="185"/>
        <end position="299"/>
    </location>
</feature>
<dbReference type="InterPro" id="IPR001670">
    <property type="entry name" value="ADH_Fe/GldA"/>
</dbReference>
<dbReference type="InterPro" id="IPR056798">
    <property type="entry name" value="ADH_Fe_C"/>
</dbReference>